<evidence type="ECO:0000313" key="8">
    <source>
        <dbReference type="EMBL" id="PMD23794.1"/>
    </source>
</evidence>
<dbReference type="GO" id="GO:0016020">
    <property type="term" value="C:membrane"/>
    <property type="evidence" value="ECO:0007669"/>
    <property type="project" value="UniProtKB-SubCell"/>
</dbReference>
<comment type="similarity">
    <text evidence="2">Belongs to the major facilitator superfamily. Sugar transporter (TC 2.A.1.1) family.</text>
</comment>
<evidence type="ECO:0000256" key="4">
    <source>
        <dbReference type="ARBA" id="ARBA00022989"/>
    </source>
</evidence>
<accession>A0A2J6QC03</accession>
<dbReference type="OrthoDB" id="6133115at2759"/>
<comment type="subcellular location">
    <subcellularLocation>
        <location evidence="1">Membrane</location>
        <topology evidence="1">Multi-pass membrane protein</topology>
    </subcellularLocation>
</comment>
<protein>
    <submittedName>
        <fullName evidence="8">General substrate transporter</fullName>
    </submittedName>
</protein>
<organism evidence="8 9">
    <name type="scientific">Hyaloscypha hepaticicola</name>
    <dbReference type="NCBI Taxonomy" id="2082293"/>
    <lineage>
        <taxon>Eukaryota</taxon>
        <taxon>Fungi</taxon>
        <taxon>Dikarya</taxon>
        <taxon>Ascomycota</taxon>
        <taxon>Pezizomycotina</taxon>
        <taxon>Leotiomycetes</taxon>
        <taxon>Helotiales</taxon>
        <taxon>Hyaloscyphaceae</taxon>
        <taxon>Hyaloscypha</taxon>
    </lineage>
</organism>
<dbReference type="PANTHER" id="PTHR48022">
    <property type="entry name" value="PLASTIDIC GLUCOSE TRANSPORTER 4"/>
    <property type="match status" value="1"/>
</dbReference>
<feature type="transmembrane region" description="Helical" evidence="6">
    <location>
        <begin position="303"/>
        <end position="325"/>
    </location>
</feature>
<dbReference type="InterPro" id="IPR005828">
    <property type="entry name" value="MFS_sugar_transport-like"/>
</dbReference>
<feature type="domain" description="Major facilitator superfamily (MFS) profile" evidence="7">
    <location>
        <begin position="39"/>
        <end position="497"/>
    </location>
</feature>
<keyword evidence="5 6" id="KW-0472">Membrane</keyword>
<evidence type="ECO:0000313" key="9">
    <source>
        <dbReference type="Proteomes" id="UP000235672"/>
    </source>
</evidence>
<feature type="transmembrane region" description="Helical" evidence="6">
    <location>
        <begin position="474"/>
        <end position="493"/>
    </location>
</feature>
<evidence type="ECO:0000256" key="6">
    <source>
        <dbReference type="SAM" id="Phobius"/>
    </source>
</evidence>
<keyword evidence="4 6" id="KW-1133">Transmembrane helix</keyword>
<dbReference type="GO" id="GO:0005351">
    <property type="term" value="F:carbohydrate:proton symporter activity"/>
    <property type="evidence" value="ECO:0007669"/>
    <property type="project" value="TreeGrafter"/>
</dbReference>
<dbReference type="SUPFAM" id="SSF103473">
    <property type="entry name" value="MFS general substrate transporter"/>
    <property type="match status" value="1"/>
</dbReference>
<dbReference type="PANTHER" id="PTHR48022:SF29">
    <property type="entry name" value="SUGAR TRANSPORTER, PUTATIVE (AFU_ORTHOLOGUE AFUA_6G14500)-RELATED"/>
    <property type="match status" value="1"/>
</dbReference>
<gene>
    <name evidence="8" type="ORF">NA56DRAFT_678129</name>
</gene>
<evidence type="ECO:0000256" key="2">
    <source>
        <dbReference type="ARBA" id="ARBA00010992"/>
    </source>
</evidence>
<reference evidence="8 9" key="1">
    <citation type="submission" date="2016-05" db="EMBL/GenBank/DDBJ databases">
        <title>A degradative enzymes factory behind the ericoid mycorrhizal symbiosis.</title>
        <authorList>
            <consortium name="DOE Joint Genome Institute"/>
            <person name="Martino E."/>
            <person name="Morin E."/>
            <person name="Grelet G."/>
            <person name="Kuo A."/>
            <person name="Kohler A."/>
            <person name="Daghino S."/>
            <person name="Barry K."/>
            <person name="Choi C."/>
            <person name="Cichocki N."/>
            <person name="Clum A."/>
            <person name="Copeland A."/>
            <person name="Hainaut M."/>
            <person name="Haridas S."/>
            <person name="Labutti K."/>
            <person name="Lindquist E."/>
            <person name="Lipzen A."/>
            <person name="Khouja H.-R."/>
            <person name="Murat C."/>
            <person name="Ohm R."/>
            <person name="Olson A."/>
            <person name="Spatafora J."/>
            <person name="Veneault-Fourrey C."/>
            <person name="Henrissat B."/>
            <person name="Grigoriev I."/>
            <person name="Martin F."/>
            <person name="Perotto S."/>
        </authorList>
    </citation>
    <scope>NUCLEOTIDE SEQUENCE [LARGE SCALE GENOMIC DNA]</scope>
    <source>
        <strain evidence="8 9">UAMH 7357</strain>
    </source>
</reference>
<feature type="transmembrane region" description="Helical" evidence="6">
    <location>
        <begin position="180"/>
        <end position="200"/>
    </location>
</feature>
<feature type="transmembrane region" description="Helical" evidence="6">
    <location>
        <begin position="404"/>
        <end position="422"/>
    </location>
</feature>
<sequence>MAIYAHEISNGDPVLTRIVDGDNVPWYKKRNLRILYLLLFPACMGVEMTSGFDSQLINTLQFAPPFLQCKYVLHFGDGYKDPGTDVYAIKPALLGIIGASYSLGGICAVPFAPSANQWFGRRWSIITGSLTMMVGGVLQACAQDVAMYIIARMILGFGIVFCIVSGSAMIGELAYPKERAIMTSLFNSSYFIGATIASAISLRTAGMTNSWAWRVPSVLQIVPSLFQLIFVCLLPESPRYLISKDRDDEAFEILAKYHAEGDRDSLFVRAEMAQIRRTIKTELEYARQSWWDMLKISGMRKRVYIAAMIGLFTQWSGNTLLSYYLSDILNMMGWTSVHAKTRINVSQNCWGLINGTIASLIVTRFPRRRMFLISLGGMLLVYIGLTTSIEQFILAKAQGKTDRLASILALFFIFAHSPMYNIGNNALTYTYLVELFPFAERAHGISVEQFFGRIAGFFSTSVNPIALKAITWKYFAVYVGWIAVEATCVYFFYPETHGRTLEELSFLFEDKSLADNVAREVEKQLYYDERPGKQAVTLLEESIL</sequence>
<evidence type="ECO:0000259" key="7">
    <source>
        <dbReference type="PROSITE" id="PS50850"/>
    </source>
</evidence>
<dbReference type="InterPro" id="IPR020846">
    <property type="entry name" value="MFS_dom"/>
</dbReference>
<dbReference type="Pfam" id="PF00083">
    <property type="entry name" value="Sugar_tr"/>
    <property type="match status" value="1"/>
</dbReference>
<dbReference type="InterPro" id="IPR050360">
    <property type="entry name" value="MFS_Sugar_Transporters"/>
</dbReference>
<proteinExistence type="inferred from homology"/>
<feature type="transmembrane region" description="Helical" evidence="6">
    <location>
        <begin position="92"/>
        <end position="111"/>
    </location>
</feature>
<dbReference type="EMBL" id="KZ613474">
    <property type="protein sequence ID" value="PMD23794.1"/>
    <property type="molecule type" value="Genomic_DNA"/>
</dbReference>
<dbReference type="InterPro" id="IPR036259">
    <property type="entry name" value="MFS_trans_sf"/>
</dbReference>
<dbReference type="FunFam" id="1.20.1250.20:FF:000117">
    <property type="entry name" value="MFS hexose transporter"/>
    <property type="match status" value="1"/>
</dbReference>
<dbReference type="AlphaFoldDB" id="A0A2J6QC03"/>
<evidence type="ECO:0000256" key="3">
    <source>
        <dbReference type="ARBA" id="ARBA00022692"/>
    </source>
</evidence>
<feature type="transmembrane region" description="Helical" evidence="6">
    <location>
        <begin position="123"/>
        <end position="140"/>
    </location>
</feature>
<keyword evidence="3 6" id="KW-0812">Transmembrane</keyword>
<evidence type="ECO:0000256" key="5">
    <source>
        <dbReference type="ARBA" id="ARBA00023136"/>
    </source>
</evidence>
<dbReference type="Proteomes" id="UP000235672">
    <property type="component" value="Unassembled WGS sequence"/>
</dbReference>
<evidence type="ECO:0000256" key="1">
    <source>
        <dbReference type="ARBA" id="ARBA00004141"/>
    </source>
</evidence>
<dbReference type="Gene3D" id="1.20.1250.20">
    <property type="entry name" value="MFS general substrate transporter like domains"/>
    <property type="match status" value="1"/>
</dbReference>
<feature type="transmembrane region" description="Helical" evidence="6">
    <location>
        <begin position="146"/>
        <end position="168"/>
    </location>
</feature>
<name>A0A2J6QC03_9HELO</name>
<dbReference type="PROSITE" id="PS50850">
    <property type="entry name" value="MFS"/>
    <property type="match status" value="1"/>
</dbReference>
<keyword evidence="9" id="KW-1185">Reference proteome</keyword>
<feature type="transmembrane region" description="Helical" evidence="6">
    <location>
        <begin position="370"/>
        <end position="392"/>
    </location>
</feature>